<dbReference type="EMBL" id="AJWK01001820">
    <property type="status" value="NOT_ANNOTATED_CDS"/>
    <property type="molecule type" value="Genomic_DNA"/>
</dbReference>
<protein>
    <recommendedName>
        <fullName evidence="2">PH domain-containing protein</fullName>
    </recommendedName>
</protein>
<evidence type="ECO:0000313" key="4">
    <source>
        <dbReference type="Proteomes" id="UP000092461"/>
    </source>
</evidence>
<feature type="region of interest" description="Disordered" evidence="1">
    <location>
        <begin position="26"/>
        <end position="142"/>
    </location>
</feature>
<dbReference type="SMART" id="SM00233">
    <property type="entry name" value="PH"/>
    <property type="match status" value="1"/>
</dbReference>
<proteinExistence type="predicted"/>
<evidence type="ECO:0000256" key="1">
    <source>
        <dbReference type="SAM" id="MobiDB-lite"/>
    </source>
</evidence>
<dbReference type="InterPro" id="IPR052212">
    <property type="entry name" value="PH-like_domain"/>
</dbReference>
<name>A0A1B0C931_LUTLO</name>
<dbReference type="InterPro" id="IPR001849">
    <property type="entry name" value="PH_domain"/>
</dbReference>
<dbReference type="EnsemblMetazoa" id="LLOJ000453-RA">
    <property type="protein sequence ID" value="LLOJ000453-PA"/>
    <property type="gene ID" value="LLOJ000453"/>
</dbReference>
<dbReference type="SUPFAM" id="SSF50729">
    <property type="entry name" value="PH domain-like"/>
    <property type="match status" value="1"/>
</dbReference>
<sequence>MSVDRIRNFLCCAIDDKDVILEGAGGVKKQGEPTEGVPLSPINTKMEKSSQQRHSNPEFDGQQQPEQQHQQHHTRPLSEVNADHGRDVTPTKAYKSTSDIFTVPKAERSEVDYGGSQRDSMVSQGAASDASGGPNNGRLIAGSRRNLPKHQRPLTRYLPIMSHDLDLRQHIETAGHQINLCPHVIVDSTSCRGYLHKLGATFHGWSRRWFVLDRQKEAFVYYSDKSERKPRGGSYFTTIDEVYLDHLNTSKSGRPHCTFIVKTKKRSYHLQAASDAAARIWIDAIITGAQGNIDY</sequence>
<accession>A0A1B0C931</accession>
<dbReference type="PANTHER" id="PTHR12156:SF5">
    <property type="entry name" value="FI18040P1"/>
    <property type="match status" value="1"/>
</dbReference>
<dbReference type="PANTHER" id="PTHR12156">
    <property type="entry name" value="PLECKSTRIN HOMOLOGY-LIKE DOMAIN, FAMILY B, MEMBER 3"/>
    <property type="match status" value="1"/>
</dbReference>
<feature type="compositionally biased region" description="Polar residues" evidence="1">
    <location>
        <begin position="117"/>
        <end position="126"/>
    </location>
</feature>
<dbReference type="Pfam" id="PF00169">
    <property type="entry name" value="PH"/>
    <property type="match status" value="1"/>
</dbReference>
<feature type="domain" description="PH" evidence="2">
    <location>
        <begin position="188"/>
        <end position="290"/>
    </location>
</feature>
<dbReference type="PROSITE" id="PS50003">
    <property type="entry name" value="PH_DOMAIN"/>
    <property type="match status" value="1"/>
</dbReference>
<dbReference type="EMBL" id="AJWK01001819">
    <property type="status" value="NOT_ANNOTATED_CDS"/>
    <property type="molecule type" value="Genomic_DNA"/>
</dbReference>
<dbReference type="VEuPathDB" id="VectorBase:LLOJ000453"/>
<dbReference type="InterPro" id="IPR011993">
    <property type="entry name" value="PH-like_dom_sf"/>
</dbReference>
<dbReference type="AlphaFoldDB" id="A0A1B0C931"/>
<evidence type="ECO:0000259" key="2">
    <source>
        <dbReference type="PROSITE" id="PS50003"/>
    </source>
</evidence>
<dbReference type="Gene3D" id="2.30.29.30">
    <property type="entry name" value="Pleckstrin-homology domain (PH domain)/Phosphotyrosine-binding domain (PTB)"/>
    <property type="match status" value="1"/>
</dbReference>
<organism evidence="3 4">
    <name type="scientific">Lutzomyia longipalpis</name>
    <name type="common">Sand fly</name>
    <dbReference type="NCBI Taxonomy" id="7200"/>
    <lineage>
        <taxon>Eukaryota</taxon>
        <taxon>Metazoa</taxon>
        <taxon>Ecdysozoa</taxon>
        <taxon>Arthropoda</taxon>
        <taxon>Hexapoda</taxon>
        <taxon>Insecta</taxon>
        <taxon>Pterygota</taxon>
        <taxon>Neoptera</taxon>
        <taxon>Endopterygota</taxon>
        <taxon>Diptera</taxon>
        <taxon>Nematocera</taxon>
        <taxon>Psychodoidea</taxon>
        <taxon>Psychodidae</taxon>
        <taxon>Lutzomyia</taxon>
        <taxon>Lutzomyia</taxon>
    </lineage>
</organism>
<dbReference type="Proteomes" id="UP000092461">
    <property type="component" value="Unassembled WGS sequence"/>
</dbReference>
<evidence type="ECO:0000313" key="3">
    <source>
        <dbReference type="EnsemblMetazoa" id="LLOJ000453-PA"/>
    </source>
</evidence>
<keyword evidence="4" id="KW-1185">Reference proteome</keyword>
<reference evidence="3" key="1">
    <citation type="submission" date="2020-05" db="UniProtKB">
        <authorList>
            <consortium name="EnsemblMetazoa"/>
        </authorList>
    </citation>
    <scope>IDENTIFICATION</scope>
    <source>
        <strain evidence="3">Jacobina</strain>
    </source>
</reference>
<dbReference type="VEuPathDB" id="VectorBase:LLONM1_002778"/>